<dbReference type="SUPFAM" id="SSF55729">
    <property type="entry name" value="Acyl-CoA N-acyltransferases (Nat)"/>
    <property type="match status" value="1"/>
</dbReference>
<protein>
    <submittedName>
        <fullName evidence="2">GNAT family N-acetyltransferase</fullName>
    </submittedName>
</protein>
<feature type="domain" description="N-acetyltransferase" evidence="1">
    <location>
        <begin position="151"/>
        <end position="289"/>
    </location>
</feature>
<keyword evidence="3" id="KW-1185">Reference proteome</keyword>
<dbReference type="InterPro" id="IPR000182">
    <property type="entry name" value="GNAT_dom"/>
</dbReference>
<accession>A0ABZ3ED22</accession>
<evidence type="ECO:0000313" key="2">
    <source>
        <dbReference type="EMBL" id="XAF70699.1"/>
    </source>
</evidence>
<organism evidence="2 3">
    <name type="scientific">Staphylococcus hsinchuensis</name>
    <dbReference type="NCBI Taxonomy" id="3051183"/>
    <lineage>
        <taxon>Bacteria</taxon>
        <taxon>Bacillati</taxon>
        <taxon>Bacillota</taxon>
        <taxon>Bacilli</taxon>
        <taxon>Bacillales</taxon>
        <taxon>Staphylococcaceae</taxon>
        <taxon>Staphylococcus</taxon>
    </lineage>
</organism>
<proteinExistence type="predicted"/>
<evidence type="ECO:0000259" key="1">
    <source>
        <dbReference type="PROSITE" id="PS51186"/>
    </source>
</evidence>
<dbReference type="EMBL" id="CP128355">
    <property type="protein sequence ID" value="XAF70699.1"/>
    <property type="molecule type" value="Genomic_DNA"/>
</dbReference>
<evidence type="ECO:0000313" key="3">
    <source>
        <dbReference type="Proteomes" id="UP001436297"/>
    </source>
</evidence>
<dbReference type="Pfam" id="PF00583">
    <property type="entry name" value="Acetyltransf_1"/>
    <property type="match status" value="1"/>
</dbReference>
<name>A0ABZ3ED22_9STAP</name>
<dbReference type="PANTHER" id="PTHR43415">
    <property type="entry name" value="SPERMIDINE N(1)-ACETYLTRANSFERASE"/>
    <property type="match status" value="1"/>
</dbReference>
<dbReference type="InterPro" id="IPR016181">
    <property type="entry name" value="Acyl_CoA_acyltransferase"/>
</dbReference>
<dbReference type="Gene3D" id="3.40.630.30">
    <property type="match status" value="1"/>
</dbReference>
<dbReference type="CDD" id="cd04301">
    <property type="entry name" value="NAT_SF"/>
    <property type="match status" value="1"/>
</dbReference>
<sequence>MKTIQINDYKEIMKFINDADDISASYLYKLQQNSEDVEQYIRNTIEEPGVFAQIDDQDQIQMLLLPFKYDDNKYKVIGPFIRKGEPLSLELFQDLFKSLTESKPEEVSFNFSFIVNEQDYTPMMKAIEAGYNFTDYHLIATKDVGTTEHEQNIAEYHPSYYRAFQKLHAHTFKHGAMTADEIVNSLDDNNKLYVFMSEGLLKGYLYLQVYEDNHNAEVKYFTSHSDYRMKGIAFDLLTHALHYAFQHYDINIIYFKIRSKNNKLVERFNELGFNVNVEYKKFKFVSSHV</sequence>
<dbReference type="RefSeq" id="WP_342610423.1">
    <property type="nucleotide sequence ID" value="NZ_CP128355.1"/>
</dbReference>
<gene>
    <name evidence="2" type="ORF">QQM35_00860</name>
</gene>
<dbReference type="Proteomes" id="UP001436297">
    <property type="component" value="Chromosome"/>
</dbReference>
<reference evidence="2 3" key="1">
    <citation type="journal article" date="2024" name="Pathogens">
        <title>Staphylococcus hsinchuensis sp. nov., Isolated from Soymilk.</title>
        <authorList>
            <person name="Wang Y.T."/>
            <person name="Lin Y.C."/>
            <person name="Hsieh Y.H."/>
            <person name="Lin Y.T."/>
            <person name="Hamada M."/>
            <person name="Chen C.C."/>
            <person name="Liou J.S."/>
            <person name="Lee A.Y."/>
            <person name="Zhang W.L."/>
            <person name="Chen Y.T."/>
            <person name="Huang C.H."/>
        </authorList>
    </citation>
    <scope>NUCLEOTIDE SEQUENCE [LARGE SCALE GENOMIC DNA]</scope>
    <source>
        <strain evidence="2 3">H164</strain>
    </source>
</reference>
<dbReference type="PANTHER" id="PTHR43415:SF6">
    <property type="entry name" value="SPERMIDINE N(1)-ACETYLTRANSFERASE"/>
    <property type="match status" value="1"/>
</dbReference>
<dbReference type="PROSITE" id="PS51186">
    <property type="entry name" value="GNAT"/>
    <property type="match status" value="1"/>
</dbReference>